<protein>
    <submittedName>
        <fullName evidence="1">Uncharacterized protein</fullName>
    </submittedName>
</protein>
<organism evidence="1">
    <name type="scientific">Schistocephalus solidus</name>
    <name type="common">Tapeworm</name>
    <dbReference type="NCBI Taxonomy" id="70667"/>
    <lineage>
        <taxon>Eukaryota</taxon>
        <taxon>Metazoa</taxon>
        <taxon>Spiralia</taxon>
        <taxon>Lophotrochozoa</taxon>
        <taxon>Platyhelminthes</taxon>
        <taxon>Cestoda</taxon>
        <taxon>Eucestoda</taxon>
        <taxon>Diphyllobothriidea</taxon>
        <taxon>Diphyllobothriidae</taxon>
        <taxon>Schistocephalus</taxon>
    </lineage>
</organism>
<dbReference type="AlphaFoldDB" id="A0A0X3PTU0"/>
<sequence length="186" mass="22253">MYNRFKTLVIRLQPCAYTQSQFMLLQQYFDKVTLVGTCHVLRKKKNNKSNPPTLFYSLDLTDYTRWYLRSVTYDTLLNRRFFPLLHAGYMLSMNRYSSASLKLMKLSSFFRNPHFLRGHNRSDFDRYLYVQSPLFRPVKAYLFQPGSRFPFLMAKIPIPLLTFKFDDFQFAPQPQPQLSPFDRLNP</sequence>
<proteinExistence type="predicted"/>
<evidence type="ECO:0000313" key="1">
    <source>
        <dbReference type="EMBL" id="JAP54958.1"/>
    </source>
</evidence>
<dbReference type="EMBL" id="GEEE01008267">
    <property type="protein sequence ID" value="JAP54958.1"/>
    <property type="molecule type" value="Transcribed_RNA"/>
</dbReference>
<gene>
    <name evidence="1" type="ORF">TR92389</name>
</gene>
<dbReference type="EMBL" id="GEEE01019341">
    <property type="protein sequence ID" value="JAP43884.1"/>
    <property type="molecule type" value="Transcribed_RNA"/>
</dbReference>
<accession>A0A0X3PTU0</accession>
<reference evidence="1" key="1">
    <citation type="submission" date="2016-01" db="EMBL/GenBank/DDBJ databases">
        <title>Reference transcriptome for the parasite Schistocephalus solidus: insights into the molecular evolution of parasitism.</title>
        <authorList>
            <person name="Hebert F.O."/>
            <person name="Grambauer S."/>
            <person name="Barber I."/>
            <person name="Landry C.R."/>
            <person name="Aubin-Horth N."/>
        </authorList>
    </citation>
    <scope>NUCLEOTIDE SEQUENCE</scope>
</reference>
<name>A0A0X3PTU0_SCHSO</name>